<reference evidence="1" key="1">
    <citation type="submission" date="2022-06" db="EMBL/GenBank/DDBJ databases">
        <title>Complete genome sequence and characterization of Cupriavidus gilardii QJ1 isolated from contaminating cells.</title>
        <authorList>
            <person name="Qi J."/>
        </authorList>
    </citation>
    <scope>NUCLEOTIDE SEQUENCE</scope>
    <source>
        <strain evidence="1">QJ1</strain>
    </source>
</reference>
<keyword evidence="2" id="KW-1185">Reference proteome</keyword>
<evidence type="ECO:0000313" key="1">
    <source>
        <dbReference type="EMBL" id="USE77850.1"/>
    </source>
</evidence>
<name>A0ABY4VSY4_9BURK</name>
<protein>
    <submittedName>
        <fullName evidence="1">Uncharacterized protein</fullName>
    </submittedName>
</protein>
<organism evidence="1 2">
    <name type="scientific">Cupriavidus gilardii</name>
    <dbReference type="NCBI Taxonomy" id="82541"/>
    <lineage>
        <taxon>Bacteria</taxon>
        <taxon>Pseudomonadati</taxon>
        <taxon>Pseudomonadota</taxon>
        <taxon>Betaproteobacteria</taxon>
        <taxon>Burkholderiales</taxon>
        <taxon>Burkholderiaceae</taxon>
        <taxon>Cupriavidus</taxon>
    </lineage>
</organism>
<evidence type="ECO:0000313" key="2">
    <source>
        <dbReference type="Proteomes" id="UP001056648"/>
    </source>
</evidence>
<proteinExistence type="predicted"/>
<dbReference type="RefSeq" id="WP_252252064.1">
    <property type="nucleotide sequence ID" value="NZ_CP098735.1"/>
</dbReference>
<dbReference type="EMBL" id="CP098735">
    <property type="protein sequence ID" value="USE77850.1"/>
    <property type="molecule type" value="Genomic_DNA"/>
</dbReference>
<accession>A0ABY4VSY4</accession>
<dbReference type="Proteomes" id="UP001056648">
    <property type="component" value="Chromosome 1"/>
</dbReference>
<sequence>MQTIASLEQLRAAVDAPAAVSGNFPLDQRSIDAFADLPAMVATGLIQMRY</sequence>
<gene>
    <name evidence="1" type="ORF">NDR89_02020</name>
</gene>